<sequence length="142" mass="13490">MVPWLFAAGRPAPFDAPDVGAALDAVDDELLVVPAAGAAAAGVAFAAAGLVGAADLAVGAAAPPPEAGLAPAPVAGFVVDESGVPGFAGCFGAADAGLAADAPVPALRVVFSRDGVPEPPTVALPTVALPTAADARAEALEF</sequence>
<keyword evidence="2" id="KW-1185">Reference proteome</keyword>
<protein>
    <submittedName>
        <fullName evidence="1">Uncharacterized protein</fullName>
    </submittedName>
</protein>
<reference evidence="1 2" key="1">
    <citation type="journal article" date="2019" name="Int. J. Syst. Evol. Microbiol.">
        <title>The Global Catalogue of Microorganisms (GCM) 10K type strain sequencing project: providing services to taxonomists for standard genome sequencing and annotation.</title>
        <authorList>
            <consortium name="The Broad Institute Genomics Platform"/>
            <consortium name="The Broad Institute Genome Sequencing Center for Infectious Disease"/>
            <person name="Wu L."/>
            <person name="Ma J."/>
        </authorList>
    </citation>
    <scope>NUCLEOTIDE SEQUENCE [LARGE SCALE GENOMIC DNA]</scope>
    <source>
        <strain evidence="1 2">JCM 10425</strain>
    </source>
</reference>
<evidence type="ECO:0000313" key="2">
    <source>
        <dbReference type="Proteomes" id="UP001500967"/>
    </source>
</evidence>
<proteinExistence type="predicted"/>
<dbReference type="EMBL" id="BAAAGX010000032">
    <property type="protein sequence ID" value="GAA0272211.1"/>
    <property type="molecule type" value="Genomic_DNA"/>
</dbReference>
<comment type="caution">
    <text evidence="1">The sequence shown here is derived from an EMBL/GenBank/DDBJ whole genome shotgun (WGS) entry which is preliminary data.</text>
</comment>
<evidence type="ECO:0000313" key="1">
    <source>
        <dbReference type="EMBL" id="GAA0272211.1"/>
    </source>
</evidence>
<gene>
    <name evidence="1" type="ORF">GCM10009539_69480</name>
</gene>
<dbReference type="RefSeq" id="WP_344653192.1">
    <property type="nucleotide sequence ID" value="NZ_BAAAGX010000032.1"/>
</dbReference>
<organism evidence="1 2">
    <name type="scientific">Cryptosporangium japonicum</name>
    <dbReference type="NCBI Taxonomy" id="80872"/>
    <lineage>
        <taxon>Bacteria</taxon>
        <taxon>Bacillati</taxon>
        <taxon>Actinomycetota</taxon>
        <taxon>Actinomycetes</taxon>
        <taxon>Cryptosporangiales</taxon>
        <taxon>Cryptosporangiaceae</taxon>
        <taxon>Cryptosporangium</taxon>
    </lineage>
</organism>
<accession>A0ABN0V2U9</accession>
<dbReference type="Proteomes" id="UP001500967">
    <property type="component" value="Unassembled WGS sequence"/>
</dbReference>
<name>A0ABN0V2U9_9ACTN</name>